<feature type="region of interest" description="Disordered" evidence="8">
    <location>
        <begin position="671"/>
        <end position="794"/>
    </location>
</feature>
<accession>U4L0D4</accession>
<evidence type="ECO:0000256" key="1">
    <source>
        <dbReference type="ARBA" id="ARBA00004395"/>
    </source>
</evidence>
<keyword evidence="6" id="KW-0333">Golgi apparatus</keyword>
<dbReference type="GO" id="GO:0006891">
    <property type="term" value="P:intra-Golgi vesicle-mediated transport"/>
    <property type="evidence" value="ECO:0007669"/>
    <property type="project" value="InterPro"/>
</dbReference>
<protein>
    <recommendedName>
        <fullName evidence="3">Conserved oligomeric Golgi complex subunit 1</fullName>
    </recommendedName>
</protein>
<dbReference type="GO" id="GO:0017119">
    <property type="term" value="C:Golgi transport complex"/>
    <property type="evidence" value="ECO:0007669"/>
    <property type="project" value="InterPro"/>
</dbReference>
<evidence type="ECO:0000256" key="7">
    <source>
        <dbReference type="ARBA" id="ARBA00023136"/>
    </source>
</evidence>
<gene>
    <name evidence="9" type="ORF">PCON_07257</name>
</gene>
<dbReference type="Pfam" id="PF08700">
    <property type="entry name" value="VPS51_Exo84_N"/>
    <property type="match status" value="1"/>
</dbReference>
<keyword evidence="7" id="KW-0472">Membrane</keyword>
<dbReference type="GO" id="GO:0000139">
    <property type="term" value="C:Golgi membrane"/>
    <property type="evidence" value="ECO:0007669"/>
    <property type="project" value="UniProtKB-SubCell"/>
</dbReference>
<dbReference type="EMBL" id="HF935360">
    <property type="protein sequence ID" value="CCX07668.1"/>
    <property type="molecule type" value="Genomic_DNA"/>
</dbReference>
<dbReference type="GO" id="GO:0015031">
    <property type="term" value="P:protein transport"/>
    <property type="evidence" value="ECO:0007669"/>
    <property type="project" value="UniProtKB-KW"/>
</dbReference>
<evidence type="ECO:0000256" key="3">
    <source>
        <dbReference type="ARBA" id="ARBA00020978"/>
    </source>
</evidence>
<feature type="compositionally biased region" description="Low complexity" evidence="8">
    <location>
        <begin position="773"/>
        <end position="789"/>
    </location>
</feature>
<keyword evidence="5" id="KW-0653">Protein transport</keyword>
<keyword evidence="10" id="KW-1185">Reference proteome</keyword>
<sequence>MSTPIDPSTISSWEDAFQHPIPQVRQLERQLRTDLAINKEKLRGLVGESYRDLLQTAERIVDMDAAAKNVETNLGDASRNCNSKLLDRKAKNLKIFNDTIDKRDREKYTVATQLSVLQACPSVISRLLHKDQGESCLLAAKVFVIYRLLLKSLSEKSSIPLLTTLRSQFNTLRPILLQHIDTLLSSITLSTPLLVSTLTAFSLLKTSPPSEVLRHLLHIRSTALSSLFDTGAEDVMQQSILLFNKTLVDADSIFPNSLSNALLALKSKSLLLDHEVAALPELSLDVHSRWLPEDIRGFIPWVRHDDLEFSRVKELVRTWAEKEISKLNTSLETYLAKISDISVIMTLRSGLLSTWRSGLSIRRKFLPDPTGGETLRPLLMARACAISRNTVSSLSNVTTTISDLLSTVSSEAPDSTSLWLSPLPADLTLFRTAVSNRVHGKSPTVLTFLSIYNSWLSRISTLRSTFTELRTPTSLDDEDFDAEEERTQAGLEDSVLADKELSISLDAAYRQLDSTLTDLLNSMPLSSPQAVFLLRTCRQIRTAPPIAISWFGTDSIPRLHGMIAMFTMMSPLQEISRQLKERGWDKEVPGKPLWEDGLPTQPSPAVFGFLHELVQGMRKAGEDVWTPAAVKAVKTGACDGVWRAVENGISGRVFGEEKEEKEKAERKIMQLDVRPVTRQGSVSSQSGSIRAGVEKKTEVETTTKLEAEKEKEPEMVVTEDKPVLNGEKDNKAEEKSEDKTEKEEQPENTDSAERTKSPAPVLDTDPVESASPGESGEPAVASEEPASEPTPTPRITRDWVLQLLFDALYLDEALHRKRRRGAPSVSLNGSSSSVTSLVGKVDSVIGAKLALDEELRMRLEGAASEYWKRTCLLFALLS</sequence>
<comment type="subcellular location">
    <subcellularLocation>
        <location evidence="1">Golgi apparatus membrane</location>
        <topology evidence="1">Peripheral membrane protein</topology>
    </subcellularLocation>
</comment>
<name>U4L0D4_PYROM</name>
<dbReference type="OrthoDB" id="46189at2759"/>
<feature type="compositionally biased region" description="Basic and acidic residues" evidence="8">
    <location>
        <begin position="692"/>
        <end position="756"/>
    </location>
</feature>
<dbReference type="AlphaFoldDB" id="U4L0D4"/>
<proteinExistence type="inferred from homology"/>
<dbReference type="InterPro" id="IPR033370">
    <property type="entry name" value="COG1"/>
</dbReference>
<dbReference type="OMA" id="PQSLKSW"/>
<dbReference type="PANTHER" id="PTHR31658">
    <property type="entry name" value="CONSERVED OLIGOMERIC GOLGI COMPLEX SUBUNIT 1"/>
    <property type="match status" value="1"/>
</dbReference>
<evidence type="ECO:0000256" key="4">
    <source>
        <dbReference type="ARBA" id="ARBA00022448"/>
    </source>
</evidence>
<feature type="compositionally biased region" description="Polar residues" evidence="8">
    <location>
        <begin position="678"/>
        <end position="688"/>
    </location>
</feature>
<dbReference type="PANTHER" id="PTHR31658:SF0">
    <property type="entry name" value="CONSERVED OLIGOMERIC GOLGI COMPLEX SUBUNIT 1"/>
    <property type="match status" value="1"/>
</dbReference>
<keyword evidence="4" id="KW-0813">Transport</keyword>
<reference evidence="9 10" key="1">
    <citation type="journal article" date="2013" name="PLoS Genet.">
        <title>The genome and development-dependent transcriptomes of Pyronema confluens: a window into fungal evolution.</title>
        <authorList>
            <person name="Traeger S."/>
            <person name="Altegoer F."/>
            <person name="Freitag M."/>
            <person name="Gabaldon T."/>
            <person name="Kempken F."/>
            <person name="Kumar A."/>
            <person name="Marcet-Houben M."/>
            <person name="Poggeler S."/>
            <person name="Stajich J.E."/>
            <person name="Nowrousian M."/>
        </authorList>
    </citation>
    <scope>NUCLEOTIDE SEQUENCE [LARGE SCALE GENOMIC DNA]</scope>
    <source>
        <strain evidence="10">CBS 100304</strain>
        <tissue evidence="9">Vegetative mycelium</tissue>
    </source>
</reference>
<evidence type="ECO:0000313" key="10">
    <source>
        <dbReference type="Proteomes" id="UP000018144"/>
    </source>
</evidence>
<dbReference type="STRING" id="1076935.U4L0D4"/>
<evidence type="ECO:0000256" key="8">
    <source>
        <dbReference type="SAM" id="MobiDB-lite"/>
    </source>
</evidence>
<evidence type="ECO:0000256" key="2">
    <source>
        <dbReference type="ARBA" id="ARBA00006653"/>
    </source>
</evidence>
<evidence type="ECO:0000256" key="5">
    <source>
        <dbReference type="ARBA" id="ARBA00022927"/>
    </source>
</evidence>
<comment type="similarity">
    <text evidence="2">Belongs to the COG1 family.</text>
</comment>
<organism evidence="9 10">
    <name type="scientific">Pyronema omphalodes (strain CBS 100304)</name>
    <name type="common">Pyronema confluens</name>
    <dbReference type="NCBI Taxonomy" id="1076935"/>
    <lineage>
        <taxon>Eukaryota</taxon>
        <taxon>Fungi</taxon>
        <taxon>Dikarya</taxon>
        <taxon>Ascomycota</taxon>
        <taxon>Pezizomycotina</taxon>
        <taxon>Pezizomycetes</taxon>
        <taxon>Pezizales</taxon>
        <taxon>Pyronemataceae</taxon>
        <taxon>Pyronema</taxon>
    </lineage>
</organism>
<dbReference type="eggNOG" id="KOG2033">
    <property type="taxonomic scope" value="Eukaryota"/>
</dbReference>
<evidence type="ECO:0000313" key="9">
    <source>
        <dbReference type="EMBL" id="CCX07668.1"/>
    </source>
</evidence>
<evidence type="ECO:0000256" key="6">
    <source>
        <dbReference type="ARBA" id="ARBA00023034"/>
    </source>
</evidence>
<dbReference type="Proteomes" id="UP000018144">
    <property type="component" value="Unassembled WGS sequence"/>
</dbReference>